<evidence type="ECO:0000313" key="3">
    <source>
        <dbReference type="EMBL" id="SDK40170.1"/>
    </source>
</evidence>
<dbReference type="STRING" id="990712.SAMN05216257_102588"/>
<evidence type="ECO:0000259" key="2">
    <source>
        <dbReference type="Pfam" id="PF05050"/>
    </source>
</evidence>
<proteinExistence type="predicted"/>
<feature type="domain" description="Methyltransferase FkbM" evidence="2">
    <location>
        <begin position="74"/>
        <end position="227"/>
    </location>
</feature>
<dbReference type="SUPFAM" id="SSF53335">
    <property type="entry name" value="S-adenosyl-L-methionine-dependent methyltransferases"/>
    <property type="match status" value="1"/>
</dbReference>
<dbReference type="NCBIfam" id="TIGR01444">
    <property type="entry name" value="fkbM_fam"/>
    <property type="match status" value="1"/>
</dbReference>
<dbReference type="PANTHER" id="PTHR34203:SF15">
    <property type="entry name" value="SLL1173 PROTEIN"/>
    <property type="match status" value="1"/>
</dbReference>
<name>A0A1G9BLP1_9RHOB</name>
<dbReference type="GO" id="GO:0008168">
    <property type="term" value="F:methyltransferase activity"/>
    <property type="evidence" value="ECO:0007669"/>
    <property type="project" value="UniProtKB-KW"/>
</dbReference>
<dbReference type="Pfam" id="PF05050">
    <property type="entry name" value="Methyltransf_21"/>
    <property type="match status" value="1"/>
</dbReference>
<dbReference type="OrthoDB" id="4964299at2"/>
<dbReference type="Pfam" id="PF13704">
    <property type="entry name" value="Glyco_tranf_2_4"/>
    <property type="match status" value="1"/>
</dbReference>
<dbReference type="InterPro" id="IPR029063">
    <property type="entry name" value="SAM-dependent_MTases_sf"/>
</dbReference>
<dbReference type="Proteomes" id="UP000199328">
    <property type="component" value="Unassembled WGS sequence"/>
</dbReference>
<keyword evidence="3" id="KW-0808">Transferase</keyword>
<keyword evidence="4" id="KW-1185">Reference proteome</keyword>
<feature type="region of interest" description="Disordered" evidence="1">
    <location>
        <begin position="253"/>
        <end position="275"/>
    </location>
</feature>
<sequence>MAPSSSSMPREAPATPQAACPPYEEVISCRGIDIPFVPSIITPKIERPMRKGRYESGECALLEDILREDDRVLDLGAGVGLASAIAARTASAGHVTAVEANPGLIGLIGETWALNGVTNATLLNAVVSGGKRKSKAKFYLRRDFWASSMEPDSRPYEDVAEVGTIPITRLMKEARPTVICCDIEGGELGLFDEVDLSGVRQVVMELHPKVYGEEGAARVRAALEKAGLKAVPQKKPSSVVVFAREGAEAWALAPSATPPSPPHRPARPALRRAATEPWPPRNPRILLATCMKDEGPFILEWLAWHKAIGVTDVVVYTNDCSDGTDRILDRLQEMGELTHLPNPALATGATNFQPVALAYTEHLRAFREADFFISSDVDEFFNIRVGEGRFADLFAAVDRFDVMSVSEINHGCNRREHFEPGWVTEQFPGHASEMPGRRRAHVGVKSIVRLSPAVRKIRNHRPDLDPDWPDPVWLDGSGRPIRDFLEDPEKNGCDCRGRYGLVSLEHFALRSLDSYLIKMFRGDVVVKGKRVGQRYWRQRNWNAETTSDLSRGIRLARDYHRRFEEDHELMALHRAACDAHLARAEALMELPEFRERRAWALREAWR</sequence>
<keyword evidence="3" id="KW-0489">Methyltransferase</keyword>
<organism evidence="3 4">
    <name type="scientific">Meinhardsimonia xiamenensis</name>
    <dbReference type="NCBI Taxonomy" id="990712"/>
    <lineage>
        <taxon>Bacteria</taxon>
        <taxon>Pseudomonadati</taxon>
        <taxon>Pseudomonadota</taxon>
        <taxon>Alphaproteobacteria</taxon>
        <taxon>Rhodobacterales</taxon>
        <taxon>Paracoccaceae</taxon>
        <taxon>Meinhardsimonia</taxon>
    </lineage>
</organism>
<dbReference type="InterPro" id="IPR006342">
    <property type="entry name" value="FkbM_mtfrase"/>
</dbReference>
<dbReference type="CDD" id="cd02440">
    <property type="entry name" value="AdoMet_MTases"/>
    <property type="match status" value="1"/>
</dbReference>
<protein>
    <submittedName>
        <fullName evidence="3">Methyltransferase, FkbM family</fullName>
    </submittedName>
</protein>
<accession>A0A1G9BLP1</accession>
<reference evidence="4" key="1">
    <citation type="submission" date="2016-10" db="EMBL/GenBank/DDBJ databases">
        <authorList>
            <person name="Varghese N."/>
            <person name="Submissions S."/>
        </authorList>
    </citation>
    <scope>NUCLEOTIDE SEQUENCE [LARGE SCALE GENOMIC DNA]</scope>
    <source>
        <strain evidence="4">CGMCC 1.10789</strain>
    </source>
</reference>
<dbReference type="GO" id="GO:0032259">
    <property type="term" value="P:methylation"/>
    <property type="evidence" value="ECO:0007669"/>
    <property type="project" value="UniProtKB-KW"/>
</dbReference>
<evidence type="ECO:0000313" key="4">
    <source>
        <dbReference type="Proteomes" id="UP000199328"/>
    </source>
</evidence>
<dbReference type="PANTHER" id="PTHR34203">
    <property type="entry name" value="METHYLTRANSFERASE, FKBM FAMILY PROTEIN"/>
    <property type="match status" value="1"/>
</dbReference>
<dbReference type="Gene3D" id="3.40.50.150">
    <property type="entry name" value="Vaccinia Virus protein VP39"/>
    <property type="match status" value="1"/>
</dbReference>
<dbReference type="EMBL" id="FNFV01000002">
    <property type="protein sequence ID" value="SDK40170.1"/>
    <property type="molecule type" value="Genomic_DNA"/>
</dbReference>
<evidence type="ECO:0000256" key="1">
    <source>
        <dbReference type="SAM" id="MobiDB-lite"/>
    </source>
</evidence>
<dbReference type="InterPro" id="IPR052514">
    <property type="entry name" value="SAM-dependent_MTase"/>
</dbReference>
<dbReference type="AlphaFoldDB" id="A0A1G9BLP1"/>
<gene>
    <name evidence="3" type="ORF">SAMN05216257_102588</name>
</gene>